<feature type="domain" description="N-acetyltransferase" evidence="1">
    <location>
        <begin position="144"/>
        <end position="278"/>
    </location>
</feature>
<dbReference type="InterPro" id="IPR000182">
    <property type="entry name" value="GNAT_dom"/>
</dbReference>
<dbReference type="CDD" id="cd04301">
    <property type="entry name" value="NAT_SF"/>
    <property type="match status" value="1"/>
</dbReference>
<dbReference type="Pfam" id="PF00583">
    <property type="entry name" value="Acetyltransf_1"/>
    <property type="match status" value="1"/>
</dbReference>
<gene>
    <name evidence="2" type="ORF">GCM10023318_01290</name>
</gene>
<organism evidence="2 3">
    <name type="scientific">Nocardia callitridis</name>
    <dbReference type="NCBI Taxonomy" id="648753"/>
    <lineage>
        <taxon>Bacteria</taxon>
        <taxon>Bacillati</taxon>
        <taxon>Actinomycetota</taxon>
        <taxon>Actinomycetes</taxon>
        <taxon>Mycobacteriales</taxon>
        <taxon>Nocardiaceae</taxon>
        <taxon>Nocardia</taxon>
    </lineage>
</organism>
<dbReference type="RefSeq" id="WP_345492966.1">
    <property type="nucleotide sequence ID" value="NZ_BAABJM010000001.1"/>
</dbReference>
<dbReference type="Proteomes" id="UP001500603">
    <property type="component" value="Unassembled WGS sequence"/>
</dbReference>
<name>A0ABP9JQZ7_9NOCA</name>
<protein>
    <submittedName>
        <fullName evidence="2">GNAT family N-acetyltransferase</fullName>
    </submittedName>
</protein>
<evidence type="ECO:0000259" key="1">
    <source>
        <dbReference type="PROSITE" id="PS51186"/>
    </source>
</evidence>
<evidence type="ECO:0000313" key="2">
    <source>
        <dbReference type="EMBL" id="GAA5041829.1"/>
    </source>
</evidence>
<dbReference type="InterPro" id="IPR016181">
    <property type="entry name" value="Acyl_CoA_acyltransferase"/>
</dbReference>
<keyword evidence="3" id="KW-1185">Reference proteome</keyword>
<sequence>MRIEITTDPAEFRSRAEPFLLRDLLRHTVISTRVADHLAGIDARPAPCHYLTVHVEDAQSPVIGVAMRVEGNDVYLGELPDGSLAAVAEALAEVAPDSGGVEGAMSAATEFAEHWYRLVGKDFRYRYTVRLYRLGVLRVPHATGAARQVTRADIALCAQWLTDMYGHQIAPSSIARRVDAGRWWLWERDGRPVGLAAHQIPSNGWSRIGPVYTPPSERGRGVASALSAHVAGLLRAEGLDVCLFADTATPTAHKIYQSIGFHPTHEFVRHQFVGRAAR</sequence>
<dbReference type="Gene3D" id="3.40.630.30">
    <property type="match status" value="1"/>
</dbReference>
<accession>A0ABP9JQZ7</accession>
<dbReference type="SUPFAM" id="SSF55729">
    <property type="entry name" value="Acyl-CoA N-acyltransferases (Nat)"/>
    <property type="match status" value="1"/>
</dbReference>
<evidence type="ECO:0000313" key="3">
    <source>
        <dbReference type="Proteomes" id="UP001500603"/>
    </source>
</evidence>
<reference evidence="3" key="1">
    <citation type="journal article" date="2019" name="Int. J. Syst. Evol. Microbiol.">
        <title>The Global Catalogue of Microorganisms (GCM) 10K type strain sequencing project: providing services to taxonomists for standard genome sequencing and annotation.</title>
        <authorList>
            <consortium name="The Broad Institute Genomics Platform"/>
            <consortium name="The Broad Institute Genome Sequencing Center for Infectious Disease"/>
            <person name="Wu L."/>
            <person name="Ma J."/>
        </authorList>
    </citation>
    <scope>NUCLEOTIDE SEQUENCE [LARGE SCALE GENOMIC DNA]</scope>
    <source>
        <strain evidence="3">JCM 18298</strain>
    </source>
</reference>
<dbReference type="PROSITE" id="PS51186">
    <property type="entry name" value="GNAT"/>
    <property type="match status" value="1"/>
</dbReference>
<comment type="caution">
    <text evidence="2">The sequence shown here is derived from an EMBL/GenBank/DDBJ whole genome shotgun (WGS) entry which is preliminary data.</text>
</comment>
<proteinExistence type="predicted"/>
<dbReference type="EMBL" id="BAABJM010000001">
    <property type="protein sequence ID" value="GAA5041829.1"/>
    <property type="molecule type" value="Genomic_DNA"/>
</dbReference>